<evidence type="ECO:0000313" key="4">
    <source>
        <dbReference type="EMBL" id="QPD06302.1"/>
    </source>
</evidence>
<dbReference type="GO" id="GO:0016491">
    <property type="term" value="F:oxidoreductase activity"/>
    <property type="evidence" value="ECO:0007669"/>
    <property type="project" value="InterPro"/>
</dbReference>
<dbReference type="AlphaFoldDB" id="A0A7S8J0J2"/>
<proteinExistence type="predicted"/>
<dbReference type="InterPro" id="IPR050455">
    <property type="entry name" value="Tpx_Peroxidase_subfamily"/>
</dbReference>
<evidence type="ECO:0000313" key="5">
    <source>
        <dbReference type="Proteomes" id="UP000593737"/>
    </source>
</evidence>
<feature type="domain" description="Thioredoxin" evidence="3">
    <location>
        <begin position="42"/>
        <end position="188"/>
    </location>
</feature>
<name>A0A7S8J0J2_9BACT</name>
<evidence type="ECO:0000259" key="3">
    <source>
        <dbReference type="PROSITE" id="PS51352"/>
    </source>
</evidence>
<dbReference type="SUPFAM" id="SSF52833">
    <property type="entry name" value="Thioredoxin-like"/>
    <property type="match status" value="1"/>
</dbReference>
<dbReference type="Pfam" id="PF08534">
    <property type="entry name" value="Redoxin"/>
    <property type="match status" value="1"/>
</dbReference>
<dbReference type="InterPro" id="IPR013766">
    <property type="entry name" value="Thioredoxin_domain"/>
</dbReference>
<organism evidence="4 5">
    <name type="scientific">Candidatus Nitrospira kreftii</name>
    <dbReference type="NCBI Taxonomy" id="2652173"/>
    <lineage>
        <taxon>Bacteria</taxon>
        <taxon>Pseudomonadati</taxon>
        <taxon>Nitrospirota</taxon>
        <taxon>Nitrospiria</taxon>
        <taxon>Nitrospirales</taxon>
        <taxon>Nitrospiraceae</taxon>
        <taxon>Nitrospira</taxon>
    </lineage>
</organism>
<dbReference type="InterPro" id="IPR013740">
    <property type="entry name" value="Redoxin"/>
</dbReference>
<accession>A0A7S8J0J2</accession>
<sequence>MNAKQINGMVPSGMFFIFALLGLTIGVGEPSHAAGNDNQPTFTVGDRLPDATLIGFHGKSVRLTDTQSRVKLISIVPQLNTPVCDEQTHHFSEQNAGLDRTVEIITLSTNPSDDQAAFAKKARISNITFLSDAPSFEFGKRTGLLLPKHSILHRAVIVADADNIIRYVQVVPMGDLPDFNAAYDAARKLAAAR</sequence>
<dbReference type="EMBL" id="CP047423">
    <property type="protein sequence ID" value="QPD06302.1"/>
    <property type="molecule type" value="Genomic_DNA"/>
</dbReference>
<dbReference type="Gene3D" id="3.40.30.10">
    <property type="entry name" value="Glutaredoxin"/>
    <property type="match status" value="1"/>
</dbReference>
<dbReference type="PANTHER" id="PTHR43110">
    <property type="entry name" value="THIOL PEROXIDASE"/>
    <property type="match status" value="1"/>
</dbReference>
<evidence type="ECO:0000256" key="2">
    <source>
        <dbReference type="ARBA" id="ARBA00023284"/>
    </source>
</evidence>
<gene>
    <name evidence="4" type="ORF">Nkreftii_004076</name>
</gene>
<dbReference type="KEGG" id="nkf:Nkreftii_004076"/>
<dbReference type="PANTHER" id="PTHR43110:SF1">
    <property type="entry name" value="THIOL PEROXIDASE"/>
    <property type="match status" value="1"/>
</dbReference>
<reference evidence="4 5" key="1">
    <citation type="journal article" date="2020" name="ISME J.">
        <title>Enrichment and physiological characterization of a novel comammox Nitrospira indicates ammonium inhibition of complete nitrification.</title>
        <authorList>
            <person name="Sakoula D."/>
            <person name="Koch H."/>
            <person name="Frank J."/>
            <person name="Jetten M.S.M."/>
            <person name="van Kessel M.A.H.J."/>
            <person name="Lucker S."/>
        </authorList>
    </citation>
    <scope>NUCLEOTIDE SEQUENCE [LARGE SCALE GENOMIC DNA]</scope>
    <source>
        <strain evidence="4">Comreactor17</strain>
    </source>
</reference>
<keyword evidence="1" id="KW-1015">Disulfide bond</keyword>
<keyword evidence="2" id="KW-0676">Redox-active center</keyword>
<evidence type="ECO:0000256" key="1">
    <source>
        <dbReference type="ARBA" id="ARBA00023157"/>
    </source>
</evidence>
<dbReference type="PROSITE" id="PS51352">
    <property type="entry name" value="THIOREDOXIN_2"/>
    <property type="match status" value="1"/>
</dbReference>
<dbReference type="InterPro" id="IPR036249">
    <property type="entry name" value="Thioredoxin-like_sf"/>
</dbReference>
<protein>
    <recommendedName>
        <fullName evidence="3">Thioredoxin domain-containing protein</fullName>
    </recommendedName>
</protein>
<dbReference type="Proteomes" id="UP000593737">
    <property type="component" value="Chromosome"/>
</dbReference>